<protein>
    <submittedName>
        <fullName evidence="1">Uncharacterized protein</fullName>
    </submittedName>
</protein>
<name>A0A7Z3C6H5_PSEFL</name>
<evidence type="ECO:0000313" key="2">
    <source>
        <dbReference type="Proteomes" id="UP000501669"/>
    </source>
</evidence>
<organism evidence="1 2">
    <name type="scientific">Pseudomonas fluorescens</name>
    <dbReference type="NCBI Taxonomy" id="294"/>
    <lineage>
        <taxon>Bacteria</taxon>
        <taxon>Pseudomonadati</taxon>
        <taxon>Pseudomonadota</taxon>
        <taxon>Gammaproteobacteria</taxon>
        <taxon>Pseudomonadales</taxon>
        <taxon>Pseudomonadaceae</taxon>
        <taxon>Pseudomonas</taxon>
    </lineage>
</organism>
<reference evidence="1 2" key="1">
    <citation type="submission" date="2018-03" db="EMBL/GenBank/DDBJ databases">
        <title>Complete genome sequence of Pseudomonas fluorescens sp. G7.</title>
        <authorList>
            <person name="Gao C.-H."/>
            <person name="Li Z."/>
            <person name="Cai P."/>
        </authorList>
    </citation>
    <scope>NUCLEOTIDE SEQUENCE [LARGE SCALE GENOMIC DNA]</scope>
    <source>
        <strain evidence="1 2">G7</strain>
    </source>
</reference>
<dbReference type="RefSeq" id="WP_169431044.1">
    <property type="nucleotide sequence ID" value="NZ_CP027561.1"/>
</dbReference>
<sequence length="108" mass="12089">MSHEYKLVFGDTTSASKVMKKIKGSDACIRAQQPGDLYLKDQSLNSSADYDARLIYESGSVLWLQVNFKSLNLYQTLLSALGDSDYRCLEEGDDEVPLKDAFRIKGNV</sequence>
<dbReference type="EMBL" id="CP027561">
    <property type="protein sequence ID" value="QJP96446.1"/>
    <property type="molecule type" value="Genomic_DNA"/>
</dbReference>
<dbReference type="AlphaFoldDB" id="A0A7Z3C6H5"/>
<accession>A0A7Z3C6H5</accession>
<dbReference type="Proteomes" id="UP000501669">
    <property type="component" value="Chromosome"/>
</dbReference>
<evidence type="ECO:0000313" key="1">
    <source>
        <dbReference type="EMBL" id="QJP96446.1"/>
    </source>
</evidence>
<gene>
    <name evidence="1" type="ORF">C6Y56_18395</name>
</gene>
<proteinExistence type="predicted"/>